<keyword evidence="2 7" id="KW-0808">Transferase</keyword>
<keyword evidence="7" id="KW-0479">Metal-binding</keyword>
<dbReference type="InterPro" id="IPR027417">
    <property type="entry name" value="P-loop_NTPase"/>
</dbReference>
<name>A0A327RAF1_9FLAO</name>
<dbReference type="GO" id="GO:0004765">
    <property type="term" value="F:shikimate kinase activity"/>
    <property type="evidence" value="ECO:0007669"/>
    <property type="project" value="UniProtKB-UniRule"/>
</dbReference>
<feature type="binding site" evidence="7">
    <location>
        <position position="79"/>
    </location>
    <ligand>
        <name>substrate</name>
    </ligand>
</feature>
<feature type="binding site" evidence="7">
    <location>
        <position position="119"/>
    </location>
    <ligand>
        <name>ATP</name>
        <dbReference type="ChEBI" id="CHEBI:30616"/>
    </ligand>
</feature>
<comment type="similarity">
    <text evidence="7">Belongs to the shikimate kinase family.</text>
</comment>
<evidence type="ECO:0000313" key="9">
    <source>
        <dbReference type="Proteomes" id="UP000248703"/>
    </source>
</evidence>
<dbReference type="PRINTS" id="PR01100">
    <property type="entry name" value="SHIKIMTKNASE"/>
</dbReference>
<comment type="caution">
    <text evidence="7">Lacks conserved residue(s) required for the propagation of feature annotation.</text>
</comment>
<dbReference type="SUPFAM" id="SSF52540">
    <property type="entry name" value="P-loop containing nucleoside triphosphate hydrolases"/>
    <property type="match status" value="1"/>
</dbReference>
<dbReference type="CDD" id="cd00464">
    <property type="entry name" value="SK"/>
    <property type="match status" value="1"/>
</dbReference>
<dbReference type="Proteomes" id="UP000248703">
    <property type="component" value="Unassembled WGS sequence"/>
</dbReference>
<dbReference type="GO" id="GO:0008652">
    <property type="term" value="P:amino acid biosynthetic process"/>
    <property type="evidence" value="ECO:0007669"/>
    <property type="project" value="UniProtKB-KW"/>
</dbReference>
<evidence type="ECO:0000256" key="7">
    <source>
        <dbReference type="HAMAP-Rule" id="MF_00109"/>
    </source>
</evidence>
<dbReference type="UniPathway" id="UPA00053">
    <property type="reaction ID" value="UER00088"/>
</dbReference>
<evidence type="ECO:0000256" key="6">
    <source>
        <dbReference type="ARBA" id="ARBA00023141"/>
    </source>
</evidence>
<dbReference type="GO" id="GO:0005829">
    <property type="term" value="C:cytosol"/>
    <property type="evidence" value="ECO:0007669"/>
    <property type="project" value="TreeGrafter"/>
</dbReference>
<comment type="function">
    <text evidence="7">Catalyzes the specific phosphorylation of the 3-hydroxyl group of shikimic acid using ATP as a cosubstrate.</text>
</comment>
<dbReference type="OrthoDB" id="9800332at2"/>
<dbReference type="GO" id="GO:0000287">
    <property type="term" value="F:magnesium ion binding"/>
    <property type="evidence" value="ECO:0007669"/>
    <property type="project" value="UniProtKB-UniRule"/>
</dbReference>
<comment type="subcellular location">
    <subcellularLocation>
        <location evidence="7">Cytoplasm</location>
    </subcellularLocation>
</comment>
<comment type="cofactor">
    <cofactor evidence="7">
        <name>Mg(2+)</name>
        <dbReference type="ChEBI" id="CHEBI:18420"/>
    </cofactor>
    <text evidence="7">Binds 1 Mg(2+) ion per subunit.</text>
</comment>
<keyword evidence="6 7" id="KW-0057">Aromatic amino acid biosynthesis</keyword>
<evidence type="ECO:0000256" key="5">
    <source>
        <dbReference type="ARBA" id="ARBA00022840"/>
    </source>
</evidence>
<dbReference type="GO" id="GO:0009073">
    <property type="term" value="P:aromatic amino acid family biosynthetic process"/>
    <property type="evidence" value="ECO:0007669"/>
    <property type="project" value="UniProtKB-KW"/>
</dbReference>
<organism evidence="8 9">
    <name type="scientific">Olleya aquimaris</name>
    <dbReference type="NCBI Taxonomy" id="639310"/>
    <lineage>
        <taxon>Bacteria</taxon>
        <taxon>Pseudomonadati</taxon>
        <taxon>Bacteroidota</taxon>
        <taxon>Flavobacteriia</taxon>
        <taxon>Flavobacteriales</taxon>
        <taxon>Flavobacteriaceae</taxon>
    </lineage>
</organism>
<gene>
    <name evidence="7" type="primary">aroK</name>
    <name evidence="8" type="ORF">LY08_02212</name>
</gene>
<dbReference type="PANTHER" id="PTHR21087">
    <property type="entry name" value="SHIKIMATE KINASE"/>
    <property type="match status" value="1"/>
</dbReference>
<keyword evidence="3 7" id="KW-0547">Nucleotide-binding</keyword>
<evidence type="ECO:0000256" key="4">
    <source>
        <dbReference type="ARBA" id="ARBA00022777"/>
    </source>
</evidence>
<comment type="pathway">
    <text evidence="7">Metabolic intermediate biosynthesis; chorismate biosynthesis; chorismate from D-erythrose 4-phosphate and phosphoenolpyruvate: step 5/7.</text>
</comment>
<feature type="binding site" evidence="7">
    <location>
        <begin position="10"/>
        <end position="15"/>
    </location>
    <ligand>
        <name>ATP</name>
        <dbReference type="ChEBI" id="CHEBI:30616"/>
    </ligand>
</feature>
<comment type="subunit">
    <text evidence="7">Monomer.</text>
</comment>
<dbReference type="InterPro" id="IPR031322">
    <property type="entry name" value="Shikimate/glucono_kinase"/>
</dbReference>
<sequence length="171" mass="19703">MNLVLVGYMASGKSTIGKKLAKIMGYEFIDLDNYIETREHLSIPEIFKTKGEIHFRKLEQVYLKELTTTINKSIISLGGGTPCFYDTITWLNAIENVTTIYLKTNIDVLVNRLYKDTSRPLISHIKSKIELKDFIAKHLFERSFFYNQANIVIDSADSEEETINNIIFKLI</sequence>
<dbReference type="HAMAP" id="MF_00109">
    <property type="entry name" value="Shikimate_kinase"/>
    <property type="match status" value="1"/>
</dbReference>
<reference evidence="8 9" key="1">
    <citation type="submission" date="2018-06" db="EMBL/GenBank/DDBJ databases">
        <title>Genomic Encyclopedia of Archaeal and Bacterial Type Strains, Phase II (KMG-II): from individual species to whole genera.</title>
        <authorList>
            <person name="Goeker M."/>
        </authorList>
    </citation>
    <scope>NUCLEOTIDE SEQUENCE [LARGE SCALE GENOMIC DNA]</scope>
    <source>
        <strain evidence="8 9">DSM 24464</strain>
    </source>
</reference>
<dbReference type="GO" id="GO:0005524">
    <property type="term" value="F:ATP binding"/>
    <property type="evidence" value="ECO:0007669"/>
    <property type="project" value="UniProtKB-UniRule"/>
</dbReference>
<feature type="binding site" evidence="7">
    <location>
        <position position="14"/>
    </location>
    <ligand>
        <name>Mg(2+)</name>
        <dbReference type="ChEBI" id="CHEBI:18420"/>
    </ligand>
</feature>
<comment type="caution">
    <text evidence="8">The sequence shown here is derived from an EMBL/GenBank/DDBJ whole genome shotgun (WGS) entry which is preliminary data.</text>
</comment>
<keyword evidence="9" id="KW-1185">Reference proteome</keyword>
<feature type="binding site" evidence="7">
    <location>
        <position position="142"/>
    </location>
    <ligand>
        <name>substrate</name>
    </ligand>
</feature>
<protein>
    <recommendedName>
        <fullName evidence="7">Shikimate kinase</fullName>
        <shortName evidence="7">SK</shortName>
        <ecNumber evidence="7">2.7.1.71</ecNumber>
    </recommendedName>
</protein>
<dbReference type="Gene3D" id="3.40.50.300">
    <property type="entry name" value="P-loop containing nucleotide triphosphate hydrolases"/>
    <property type="match status" value="1"/>
</dbReference>
<dbReference type="RefSeq" id="WP_111660486.1">
    <property type="nucleotide sequence ID" value="NZ_QLLO01000008.1"/>
</dbReference>
<dbReference type="EC" id="2.7.1.71" evidence="7"/>
<dbReference type="Pfam" id="PF01202">
    <property type="entry name" value="SKI"/>
    <property type="match status" value="1"/>
</dbReference>
<feature type="binding site" evidence="7">
    <location>
        <position position="56"/>
    </location>
    <ligand>
        <name>substrate</name>
    </ligand>
</feature>
<keyword evidence="7" id="KW-0460">Magnesium</keyword>
<dbReference type="InterPro" id="IPR000623">
    <property type="entry name" value="Shikimate_kinase/TSH1"/>
</dbReference>
<dbReference type="PANTHER" id="PTHR21087:SF16">
    <property type="entry name" value="SHIKIMATE KINASE 1, CHLOROPLASTIC"/>
    <property type="match status" value="1"/>
</dbReference>
<dbReference type="EMBL" id="QLLO01000008">
    <property type="protein sequence ID" value="RAJ12932.1"/>
    <property type="molecule type" value="Genomic_DNA"/>
</dbReference>
<feature type="binding site" evidence="7">
    <location>
        <position position="32"/>
    </location>
    <ligand>
        <name>substrate</name>
    </ligand>
</feature>
<evidence type="ECO:0000256" key="3">
    <source>
        <dbReference type="ARBA" id="ARBA00022741"/>
    </source>
</evidence>
<evidence type="ECO:0000256" key="2">
    <source>
        <dbReference type="ARBA" id="ARBA00022679"/>
    </source>
</evidence>
<evidence type="ECO:0000313" key="8">
    <source>
        <dbReference type="EMBL" id="RAJ12932.1"/>
    </source>
</evidence>
<proteinExistence type="inferred from homology"/>
<comment type="catalytic activity">
    <reaction evidence="7">
        <text>shikimate + ATP = 3-phosphoshikimate + ADP + H(+)</text>
        <dbReference type="Rhea" id="RHEA:13121"/>
        <dbReference type="ChEBI" id="CHEBI:15378"/>
        <dbReference type="ChEBI" id="CHEBI:30616"/>
        <dbReference type="ChEBI" id="CHEBI:36208"/>
        <dbReference type="ChEBI" id="CHEBI:145989"/>
        <dbReference type="ChEBI" id="CHEBI:456216"/>
        <dbReference type="EC" id="2.7.1.71"/>
    </reaction>
</comment>
<keyword evidence="7" id="KW-0963">Cytoplasm</keyword>
<keyword evidence="5 7" id="KW-0067">ATP-binding</keyword>
<evidence type="ECO:0000256" key="1">
    <source>
        <dbReference type="ARBA" id="ARBA00022605"/>
    </source>
</evidence>
<keyword evidence="4 7" id="KW-0418">Kinase</keyword>
<dbReference type="GO" id="GO:0009423">
    <property type="term" value="P:chorismate biosynthetic process"/>
    <property type="evidence" value="ECO:0007669"/>
    <property type="project" value="UniProtKB-UniRule"/>
</dbReference>
<keyword evidence="1 7" id="KW-0028">Amino-acid biosynthesis</keyword>
<accession>A0A327RAF1</accession>
<dbReference type="AlphaFoldDB" id="A0A327RAF1"/>